<evidence type="ECO:0000256" key="2">
    <source>
        <dbReference type="ARBA" id="ARBA00013064"/>
    </source>
</evidence>
<reference evidence="7" key="1">
    <citation type="journal article" date="2019" name="Int. J. Syst. Evol. Microbiol.">
        <title>The Global Catalogue of Microorganisms (GCM) 10K type strain sequencing project: providing services to taxonomists for standard genome sequencing and annotation.</title>
        <authorList>
            <consortium name="The Broad Institute Genomics Platform"/>
            <consortium name="The Broad Institute Genome Sequencing Center for Infectious Disease"/>
            <person name="Wu L."/>
            <person name="Ma J."/>
        </authorList>
    </citation>
    <scope>NUCLEOTIDE SEQUENCE [LARGE SCALE GENOMIC DNA]</scope>
    <source>
        <strain evidence="7">KCTC 42953</strain>
    </source>
</reference>
<dbReference type="PANTHER" id="PTHR11717">
    <property type="entry name" value="LOW MOLECULAR WEIGHT PROTEIN TYROSINE PHOSPHATASE"/>
    <property type="match status" value="1"/>
</dbReference>
<dbReference type="InterPro" id="IPR036196">
    <property type="entry name" value="Ptyr_pPase_sf"/>
</dbReference>
<dbReference type="Gene3D" id="3.40.50.2300">
    <property type="match status" value="1"/>
</dbReference>
<protein>
    <recommendedName>
        <fullName evidence="2">protein-tyrosine-phosphatase</fullName>
        <ecNumber evidence="2">3.1.3.48</ecNumber>
    </recommendedName>
</protein>
<gene>
    <name evidence="6" type="ORF">ACFODZ_15205</name>
</gene>
<dbReference type="SUPFAM" id="SSF52788">
    <property type="entry name" value="Phosphotyrosine protein phosphatases I"/>
    <property type="match status" value="1"/>
</dbReference>
<evidence type="ECO:0000313" key="6">
    <source>
        <dbReference type="EMBL" id="MFC3195601.1"/>
    </source>
</evidence>
<dbReference type="EC" id="3.1.3.48" evidence="2"/>
<evidence type="ECO:0000313" key="7">
    <source>
        <dbReference type="Proteomes" id="UP001595533"/>
    </source>
</evidence>
<dbReference type="Proteomes" id="UP001595533">
    <property type="component" value="Unassembled WGS sequence"/>
</dbReference>
<dbReference type="InterPro" id="IPR050438">
    <property type="entry name" value="LMW_PTPase"/>
</dbReference>
<dbReference type="InterPro" id="IPR023485">
    <property type="entry name" value="Ptyr_pPase"/>
</dbReference>
<proteinExistence type="inferred from homology"/>
<comment type="similarity">
    <text evidence="1">Belongs to the low molecular weight phosphotyrosine protein phosphatase family.</text>
</comment>
<accession>A0ABV7JC06</accession>
<evidence type="ECO:0000256" key="1">
    <source>
        <dbReference type="ARBA" id="ARBA00011063"/>
    </source>
</evidence>
<dbReference type="CDD" id="cd16343">
    <property type="entry name" value="LMWPTP"/>
    <property type="match status" value="1"/>
</dbReference>
<dbReference type="SMART" id="SM00226">
    <property type="entry name" value="LMWPc"/>
    <property type="match status" value="1"/>
</dbReference>
<comment type="caution">
    <text evidence="6">The sequence shown here is derived from an EMBL/GenBank/DDBJ whole genome shotgun (WGS) entry which is preliminary data.</text>
</comment>
<dbReference type="EMBL" id="JBHRTS010000009">
    <property type="protein sequence ID" value="MFC3195601.1"/>
    <property type="molecule type" value="Genomic_DNA"/>
</dbReference>
<keyword evidence="7" id="KW-1185">Reference proteome</keyword>
<evidence type="ECO:0000256" key="4">
    <source>
        <dbReference type="ARBA" id="ARBA00022912"/>
    </source>
</evidence>
<dbReference type="PANTHER" id="PTHR11717:SF7">
    <property type="entry name" value="LOW MOLECULAR WEIGHT PHOSPHOTYROSINE PROTEIN PHOSPHATASE"/>
    <property type="match status" value="1"/>
</dbReference>
<organism evidence="6 7">
    <name type="scientific">Marinicella sediminis</name>
    <dbReference type="NCBI Taxonomy" id="1792834"/>
    <lineage>
        <taxon>Bacteria</taxon>
        <taxon>Pseudomonadati</taxon>
        <taxon>Pseudomonadota</taxon>
        <taxon>Gammaproteobacteria</taxon>
        <taxon>Lysobacterales</taxon>
        <taxon>Marinicellaceae</taxon>
        <taxon>Marinicella</taxon>
    </lineage>
</organism>
<feature type="domain" description="Phosphotyrosine protein phosphatase I" evidence="5">
    <location>
        <begin position="4"/>
        <end position="153"/>
    </location>
</feature>
<dbReference type="GO" id="GO:0004725">
    <property type="term" value="F:protein tyrosine phosphatase activity"/>
    <property type="evidence" value="ECO:0007669"/>
    <property type="project" value="UniProtKB-EC"/>
</dbReference>
<dbReference type="Pfam" id="PF01451">
    <property type="entry name" value="LMWPc"/>
    <property type="match status" value="1"/>
</dbReference>
<dbReference type="PRINTS" id="PR00719">
    <property type="entry name" value="LMWPTPASE"/>
</dbReference>
<keyword evidence="4" id="KW-0904">Protein phosphatase</keyword>
<dbReference type="RefSeq" id="WP_077412262.1">
    <property type="nucleotide sequence ID" value="NZ_JBHRTS010000009.1"/>
</dbReference>
<keyword evidence="3 6" id="KW-0378">Hydrolase</keyword>
<name>A0ABV7JC06_9GAMM</name>
<sequence>MNRKKVLFVCMGNICRSPTAEAVFARLVKNQQQAHRYHIDSAGTHAYHVGSPPDSRSVAAARSRGIEMAHLRARQVVQADFSRFDWLVVMDQANRVELLQRFPDQDHQKILAMMRFADEADYSEVPDPYYGSGDGFELVLDLLEQASEGLYEFLSDQSVQPV</sequence>
<dbReference type="InterPro" id="IPR017867">
    <property type="entry name" value="Tyr_phospatase_low_mol_wt"/>
</dbReference>
<evidence type="ECO:0000259" key="5">
    <source>
        <dbReference type="SMART" id="SM00226"/>
    </source>
</evidence>
<evidence type="ECO:0000256" key="3">
    <source>
        <dbReference type="ARBA" id="ARBA00022801"/>
    </source>
</evidence>